<dbReference type="OrthoDB" id="1685031at2759"/>
<dbReference type="AlphaFoldDB" id="A0A7J9D7F2"/>
<gene>
    <name evidence="2" type="ORF">Gogos_022183</name>
</gene>
<feature type="region of interest" description="Disordered" evidence="1">
    <location>
        <begin position="55"/>
        <end position="77"/>
    </location>
</feature>
<accession>A0A7J9D7F2</accession>
<keyword evidence="3" id="KW-1185">Reference proteome</keyword>
<name>A0A7J9D7F2_GOSGO</name>
<evidence type="ECO:0000313" key="3">
    <source>
        <dbReference type="Proteomes" id="UP000593579"/>
    </source>
</evidence>
<evidence type="ECO:0000256" key="1">
    <source>
        <dbReference type="SAM" id="MobiDB-lite"/>
    </source>
</evidence>
<protein>
    <submittedName>
        <fullName evidence="2">Uncharacterized protein</fullName>
    </submittedName>
</protein>
<sequence length="77" mass="9204">MVERLKRLTHNWQIRRFNSYWIKVRGVNVPVTEMTNIEIFNGREKDVDILDRNNNTRGIQSRTNDTKSQDVEEVCLL</sequence>
<comment type="caution">
    <text evidence="2">The sequence shown here is derived from an EMBL/GenBank/DDBJ whole genome shotgun (WGS) entry which is preliminary data.</text>
</comment>
<organism evidence="2 3">
    <name type="scientific">Gossypium gossypioides</name>
    <name type="common">Mexican cotton</name>
    <name type="synonym">Selera gossypioides</name>
    <dbReference type="NCBI Taxonomy" id="34282"/>
    <lineage>
        <taxon>Eukaryota</taxon>
        <taxon>Viridiplantae</taxon>
        <taxon>Streptophyta</taxon>
        <taxon>Embryophyta</taxon>
        <taxon>Tracheophyta</taxon>
        <taxon>Spermatophyta</taxon>
        <taxon>Magnoliopsida</taxon>
        <taxon>eudicotyledons</taxon>
        <taxon>Gunneridae</taxon>
        <taxon>Pentapetalae</taxon>
        <taxon>rosids</taxon>
        <taxon>malvids</taxon>
        <taxon>Malvales</taxon>
        <taxon>Malvaceae</taxon>
        <taxon>Malvoideae</taxon>
        <taxon>Gossypium</taxon>
    </lineage>
</organism>
<reference evidence="2 3" key="1">
    <citation type="journal article" date="2019" name="Genome Biol. Evol.">
        <title>Insights into the evolution of the New World diploid cottons (Gossypium, subgenus Houzingenia) based on genome sequencing.</title>
        <authorList>
            <person name="Grover C.E."/>
            <person name="Arick M.A. 2nd"/>
            <person name="Thrash A."/>
            <person name="Conover J.L."/>
            <person name="Sanders W.S."/>
            <person name="Peterson D.G."/>
            <person name="Frelichowski J.E."/>
            <person name="Scheffler J.A."/>
            <person name="Scheffler B.E."/>
            <person name="Wendel J.F."/>
        </authorList>
    </citation>
    <scope>NUCLEOTIDE SEQUENCE [LARGE SCALE GENOMIC DNA]</scope>
    <source>
        <strain evidence="2">5</strain>
        <tissue evidence="2">Leaf</tissue>
    </source>
</reference>
<dbReference type="EMBL" id="JABEZY010274936">
    <property type="protein sequence ID" value="MBA0756538.1"/>
    <property type="molecule type" value="Genomic_DNA"/>
</dbReference>
<evidence type="ECO:0000313" key="2">
    <source>
        <dbReference type="EMBL" id="MBA0756538.1"/>
    </source>
</evidence>
<proteinExistence type="predicted"/>
<dbReference type="Proteomes" id="UP000593579">
    <property type="component" value="Unassembled WGS sequence"/>
</dbReference>